<organism evidence="1 2">
    <name type="scientific">Wuchereria bancrofti</name>
    <dbReference type="NCBI Taxonomy" id="6293"/>
    <lineage>
        <taxon>Eukaryota</taxon>
        <taxon>Metazoa</taxon>
        <taxon>Ecdysozoa</taxon>
        <taxon>Nematoda</taxon>
        <taxon>Chromadorea</taxon>
        <taxon>Rhabditida</taxon>
        <taxon>Spirurina</taxon>
        <taxon>Spiruromorpha</taxon>
        <taxon>Filarioidea</taxon>
        <taxon>Onchocercidae</taxon>
        <taxon>Wuchereria</taxon>
    </lineage>
</organism>
<evidence type="ECO:0000313" key="2">
    <source>
        <dbReference type="Proteomes" id="UP000004810"/>
    </source>
</evidence>
<protein>
    <recommendedName>
        <fullName evidence="3">BTB domain-containing protein</fullName>
    </recommendedName>
</protein>
<evidence type="ECO:0008006" key="3">
    <source>
        <dbReference type="Google" id="ProtNLM"/>
    </source>
</evidence>
<dbReference type="EMBL" id="ADBV01013092">
    <property type="protein sequence ID" value="EJW73964.1"/>
    <property type="molecule type" value="Genomic_DNA"/>
</dbReference>
<gene>
    <name evidence="1" type="ORF">WUBG_15127</name>
</gene>
<proteinExistence type="predicted"/>
<dbReference type="Proteomes" id="UP000004810">
    <property type="component" value="Unassembled WGS sequence"/>
</dbReference>
<accession>J9EEW0</accession>
<comment type="caution">
    <text evidence="1">The sequence shown here is derived from an EMBL/GenBank/DDBJ whole genome shotgun (WGS) entry which is preliminary data.</text>
</comment>
<reference evidence="2" key="1">
    <citation type="submission" date="2012-08" db="EMBL/GenBank/DDBJ databases">
        <title>The Genome Sequence of Wuchereria bancrofti.</title>
        <authorList>
            <person name="Nutman T.B."/>
            <person name="Fink D.L."/>
            <person name="Russ C."/>
            <person name="Young S."/>
            <person name="Zeng Q."/>
            <person name="Koehrsen M."/>
            <person name="Alvarado L."/>
            <person name="Berlin A."/>
            <person name="Chapman S.B."/>
            <person name="Chen Z."/>
            <person name="Freedman E."/>
            <person name="Gellesch M."/>
            <person name="Goldberg J."/>
            <person name="Griggs A."/>
            <person name="Gujja S."/>
            <person name="Heilman E.R."/>
            <person name="Heiman D."/>
            <person name="Hepburn T."/>
            <person name="Howarth C."/>
            <person name="Jen D."/>
            <person name="Larson L."/>
            <person name="Lewis B."/>
            <person name="Mehta T."/>
            <person name="Park D."/>
            <person name="Pearson M."/>
            <person name="Roberts A."/>
            <person name="Saif S."/>
            <person name="Shea T."/>
            <person name="Shenoy N."/>
            <person name="Sisk P."/>
            <person name="Stolte C."/>
            <person name="Sykes S."/>
            <person name="Walk T."/>
            <person name="White J."/>
            <person name="Yandava C."/>
            <person name="Haas B."/>
            <person name="Henn M.R."/>
            <person name="Nusbaum C."/>
            <person name="Birren B."/>
        </authorList>
    </citation>
    <scope>NUCLEOTIDE SEQUENCE [LARGE SCALE GENOMIC DNA]</scope>
    <source>
        <strain evidence="2">NA</strain>
    </source>
</reference>
<dbReference type="AlphaFoldDB" id="J9EEW0"/>
<sequence length="72" mass="8092">MSMVPAPPADTTNDFRFKVFSDEGADGDLKISKSALFLSSDYFRFLFIANDEGLMSKEQSVPDYNLESIFNI</sequence>
<evidence type="ECO:0000313" key="1">
    <source>
        <dbReference type="EMBL" id="EJW73964.1"/>
    </source>
</evidence>
<name>J9EEW0_WUCBA</name>